<evidence type="ECO:0000313" key="16">
    <source>
        <dbReference type="EMBL" id="NXO92361.1"/>
    </source>
</evidence>
<comment type="function">
    <text evidence="12">Required for replication-independent chromatin assembly and for the periodic repression of histone gene transcription during the cell cycle.</text>
</comment>
<dbReference type="GO" id="GO:0006338">
    <property type="term" value="P:chromatin remodeling"/>
    <property type="evidence" value="ECO:0007669"/>
    <property type="project" value="InterPro"/>
</dbReference>
<reference evidence="16 17" key="1">
    <citation type="submission" date="2019-09" db="EMBL/GenBank/DDBJ databases">
        <title>Bird 10,000 Genomes (B10K) Project - Family phase.</title>
        <authorList>
            <person name="Zhang G."/>
        </authorList>
    </citation>
    <scope>NUCLEOTIDE SEQUENCE [LARGE SCALE GENOMIC DNA]</scope>
    <source>
        <strain evidence="16">B10K-DU-002-20</strain>
        <tissue evidence="16">Muscle</tissue>
    </source>
</reference>
<dbReference type="InterPro" id="IPR036322">
    <property type="entry name" value="WD40_repeat_dom_sf"/>
</dbReference>
<dbReference type="SMART" id="SM00320">
    <property type="entry name" value="WD40"/>
    <property type="match status" value="6"/>
</dbReference>
<dbReference type="GO" id="GO:0006351">
    <property type="term" value="P:DNA-templated transcription"/>
    <property type="evidence" value="ECO:0007669"/>
    <property type="project" value="InterPro"/>
</dbReference>
<feature type="repeat" description="WD" evidence="11">
    <location>
        <begin position="115"/>
        <end position="147"/>
    </location>
</feature>
<dbReference type="FunFam" id="2.130.10.10:FF:000105">
    <property type="entry name" value="Protein HIRA"/>
    <property type="match status" value="1"/>
</dbReference>
<dbReference type="OrthoDB" id="1741719at2759"/>
<dbReference type="InterPro" id="IPR015943">
    <property type="entry name" value="WD40/YVTN_repeat-like_dom_sf"/>
</dbReference>
<name>A0A7L1W520_9PASS</name>
<dbReference type="EMBL" id="VXBV01002375">
    <property type="protein sequence ID" value="NXO92361.1"/>
    <property type="molecule type" value="Genomic_DNA"/>
</dbReference>
<feature type="repeat" description="WD" evidence="11">
    <location>
        <begin position="158"/>
        <end position="189"/>
    </location>
</feature>
<evidence type="ECO:0000256" key="2">
    <source>
        <dbReference type="ARBA" id="ARBA00007306"/>
    </source>
</evidence>
<keyword evidence="8 12" id="KW-0805">Transcription regulation</keyword>
<keyword evidence="10 12" id="KW-0539">Nucleus</keyword>
<comment type="subcellular location">
    <subcellularLocation>
        <location evidence="1 12">Nucleus</location>
    </subcellularLocation>
</comment>
<evidence type="ECO:0000256" key="13">
    <source>
        <dbReference type="SAM" id="MobiDB-lite"/>
    </source>
</evidence>
<dbReference type="InterPro" id="IPR031120">
    <property type="entry name" value="HIR1-like"/>
</dbReference>
<feature type="region of interest" description="Disordered" evidence="13">
    <location>
        <begin position="499"/>
        <end position="546"/>
    </location>
</feature>
<proteinExistence type="inferred from homology"/>
<dbReference type="PROSITE" id="PS50294">
    <property type="entry name" value="WD_REPEATS_REGION"/>
    <property type="match status" value="3"/>
</dbReference>
<keyword evidence="17" id="KW-1185">Reference proteome</keyword>
<dbReference type="InterPro" id="IPR055410">
    <property type="entry name" value="Beta-prop_CAF1B_HIR1"/>
</dbReference>
<evidence type="ECO:0000259" key="14">
    <source>
        <dbReference type="Pfam" id="PF07569"/>
    </source>
</evidence>
<evidence type="ECO:0000256" key="7">
    <source>
        <dbReference type="ARBA" id="ARBA00022853"/>
    </source>
</evidence>
<dbReference type="PANTHER" id="PTHR13831">
    <property type="entry name" value="MEMBER OF THE HIR1 FAMILY OF WD-REPEAT PROTEINS"/>
    <property type="match status" value="1"/>
</dbReference>
<accession>A0A7L1W520</accession>
<dbReference type="GO" id="GO:0005634">
    <property type="term" value="C:nucleus"/>
    <property type="evidence" value="ECO:0007669"/>
    <property type="project" value="UniProtKB-SubCell"/>
</dbReference>
<evidence type="ECO:0000256" key="10">
    <source>
        <dbReference type="ARBA" id="ARBA00023242"/>
    </source>
</evidence>
<feature type="region of interest" description="Disordered" evidence="13">
    <location>
        <begin position="392"/>
        <end position="420"/>
    </location>
</feature>
<feature type="non-terminal residue" evidence="16">
    <location>
        <position position="1008"/>
    </location>
</feature>
<evidence type="ECO:0000256" key="8">
    <source>
        <dbReference type="ARBA" id="ARBA00023015"/>
    </source>
</evidence>
<evidence type="ECO:0000313" key="17">
    <source>
        <dbReference type="Proteomes" id="UP000536092"/>
    </source>
</evidence>
<dbReference type="Pfam" id="PF07569">
    <property type="entry name" value="Hira"/>
    <property type="match status" value="1"/>
</dbReference>
<dbReference type="Pfam" id="PF24105">
    <property type="entry name" value="Beta-prop_CAF1B_HIR1"/>
    <property type="match status" value="1"/>
</dbReference>
<evidence type="ECO:0000256" key="6">
    <source>
        <dbReference type="ARBA" id="ARBA00022737"/>
    </source>
</evidence>
<organism evidence="16 17">
    <name type="scientific">Certhia brachydactyla</name>
    <name type="common">short-toed tree-creeper</name>
    <dbReference type="NCBI Taxonomy" id="73330"/>
    <lineage>
        <taxon>Eukaryota</taxon>
        <taxon>Metazoa</taxon>
        <taxon>Chordata</taxon>
        <taxon>Craniata</taxon>
        <taxon>Vertebrata</taxon>
        <taxon>Euteleostomi</taxon>
        <taxon>Archelosauria</taxon>
        <taxon>Archosauria</taxon>
        <taxon>Dinosauria</taxon>
        <taxon>Saurischia</taxon>
        <taxon>Theropoda</taxon>
        <taxon>Coelurosauria</taxon>
        <taxon>Aves</taxon>
        <taxon>Neognathae</taxon>
        <taxon>Neoaves</taxon>
        <taxon>Telluraves</taxon>
        <taxon>Australaves</taxon>
        <taxon>Passeriformes</taxon>
        <taxon>Certhiidae</taxon>
        <taxon>Certhiinae</taxon>
        <taxon>Certhia</taxon>
    </lineage>
</organism>
<evidence type="ECO:0000256" key="11">
    <source>
        <dbReference type="PROSITE-ProRule" id="PRU00221"/>
    </source>
</evidence>
<comment type="caution">
    <text evidence="16">The sequence shown here is derived from an EMBL/GenBank/DDBJ whole genome shotgun (WGS) entry which is preliminary data.</text>
</comment>
<comment type="similarity">
    <text evidence="2 12">Belongs to the WD repeat HIR1 family.</text>
</comment>
<evidence type="ECO:0000256" key="12">
    <source>
        <dbReference type="RuleBase" id="RU364014"/>
    </source>
</evidence>
<keyword evidence="9 12" id="KW-0804">Transcription</keyword>
<gene>
    <name evidence="16" type="primary">Hira</name>
    <name evidence="16" type="ORF">CERBRA_R05655</name>
</gene>
<dbReference type="PROSITE" id="PS50082">
    <property type="entry name" value="WD_REPEATS_2"/>
    <property type="match status" value="3"/>
</dbReference>
<evidence type="ECO:0000256" key="1">
    <source>
        <dbReference type="ARBA" id="ARBA00004123"/>
    </source>
</evidence>
<feature type="repeat" description="WD" evidence="11">
    <location>
        <begin position="54"/>
        <end position="86"/>
    </location>
</feature>
<evidence type="ECO:0000256" key="3">
    <source>
        <dbReference type="ARBA" id="ARBA00021597"/>
    </source>
</evidence>
<dbReference type="CDD" id="cd00200">
    <property type="entry name" value="WD40"/>
    <property type="match status" value="1"/>
</dbReference>
<evidence type="ECO:0000259" key="15">
    <source>
        <dbReference type="Pfam" id="PF24105"/>
    </source>
</evidence>
<dbReference type="GO" id="GO:0000785">
    <property type="term" value="C:chromatin"/>
    <property type="evidence" value="ECO:0007669"/>
    <property type="project" value="TreeGrafter"/>
</dbReference>
<keyword evidence="5 11" id="KW-0853">WD repeat</keyword>
<feature type="domain" description="Protein HIRA-like C-terminal" evidence="14">
    <location>
        <begin position="755"/>
        <end position="953"/>
    </location>
</feature>
<dbReference type="Gene3D" id="2.130.10.10">
    <property type="entry name" value="YVTN repeat-like/Quinoprotein amine dehydrogenase"/>
    <property type="match status" value="2"/>
</dbReference>
<keyword evidence="4 12" id="KW-0678">Repressor</keyword>
<dbReference type="FunFam" id="2.130.10.10:FF:000075">
    <property type="entry name" value="Protein HIRA"/>
    <property type="match status" value="1"/>
</dbReference>
<evidence type="ECO:0000256" key="9">
    <source>
        <dbReference type="ARBA" id="ARBA00023163"/>
    </source>
</evidence>
<dbReference type="AlphaFoldDB" id="A0A7L1W520"/>
<dbReference type="InterPro" id="IPR001680">
    <property type="entry name" value="WD40_rpt"/>
</dbReference>
<dbReference type="InterPro" id="IPR011494">
    <property type="entry name" value="HIRA-like_C"/>
</dbReference>
<dbReference type="Proteomes" id="UP000536092">
    <property type="component" value="Unassembled WGS sequence"/>
</dbReference>
<dbReference type="SUPFAM" id="SSF50978">
    <property type="entry name" value="WD40 repeat-like"/>
    <property type="match status" value="1"/>
</dbReference>
<evidence type="ECO:0000256" key="5">
    <source>
        <dbReference type="ARBA" id="ARBA00022574"/>
    </source>
</evidence>
<evidence type="ECO:0000256" key="4">
    <source>
        <dbReference type="ARBA" id="ARBA00022491"/>
    </source>
</evidence>
<sequence>GKPIFSVDIHPDGTKFATGGQGQDSGKVVIWNMAPVLKEEDEKNENIPKMLCQMDNHLACVNCVRWSNNGVYLASGGDDKLIMVWKRAAYIGPSTVFGSSSKLTNVEQWRCVSILRSHSGDVMDVAWSPHDAWLASCSVDNTVVIWNAVKFPEILATLKGHSGLVKGLTWDPVGKYIASQADDRSLKVWRTMDWQLETSITKPFDECGGTTHVLRLSWSPDGHYLVSAHAMNNSGPTAQIIERDGWKTNMDFVGHRKAVTVVKFNPKIFKKKQKNGSSTKSSCPYCCCAVGSKDRSLSVWLTCLKRPLVVIHELFDKSIMDISWTLNGLGILVCSMDGSVAFLDFSQDELGDPLSEEEKSNIHQSTYGKSLAIMTEAQLSTTIIENPEMLKYQQRQQQGDQKNSSIREGSGNATAPKVASMVNGESLEDIRKNLLKKQVETRTADGRRRITPLCIAQLDTGDFSTAFFNSIPISGTLSGSMMSSQSNQQLMSLDSNAANSLNTSKPCVEPTAASIKPTDDAANKDGVNATSASAAPSASSSSVLTTPSKIEPMKAFDSRFTERSKATSGTAVVTNTNQTVVDRLKDQNLIKDNKPKDILESSSDSEEKIPAVKPLSVPKRKLELEGETVEKKKKGRPRKDSRLVPVTLTVQSPATLASEKDAACISAPALALKLPTPIPQKTFTLQISSDPSMYLEVENEMTTVGGSKLSRLKCNREGKEWETVLTSRILAAAGSCEIVTVACEKRTLSVFSACGRRLLPPIILNTPISTLHCTGSCIMALTTAATLSVWDVHKQTAIVRDESLQTIFSGSDATVSQILLTQHGIPVMSMSDGKAYCFNPSLSTWNLVSDKQDSLAQCADFRTSLPSQEAMLCSGPLAVIQGRTSNSGRQAARLFSMPHLVQQETTLAYLENQIAAALILQSSHEYHHWLLIYARYLVNEGFEYRLRELCKDLLGPVHYSAGSQWESTVMGLRKRELLKELLPVIGQNLRFQRLFTEYQEQLDILRDK</sequence>
<feature type="domain" description="CAF1B/HIR1 beta-propeller" evidence="15">
    <location>
        <begin position="2"/>
        <end position="350"/>
    </location>
</feature>
<dbReference type="PANTHER" id="PTHR13831:SF0">
    <property type="entry name" value="PROTEIN HIRA"/>
    <property type="match status" value="1"/>
</dbReference>
<feature type="non-terminal residue" evidence="16">
    <location>
        <position position="1"/>
    </location>
</feature>
<dbReference type="GO" id="GO:0000417">
    <property type="term" value="C:HIR complex"/>
    <property type="evidence" value="ECO:0007669"/>
    <property type="project" value="TreeGrafter"/>
</dbReference>
<feature type="compositionally biased region" description="Polar residues" evidence="13">
    <location>
        <begin position="402"/>
        <end position="413"/>
    </location>
</feature>
<dbReference type="GO" id="GO:0006355">
    <property type="term" value="P:regulation of DNA-templated transcription"/>
    <property type="evidence" value="ECO:0007669"/>
    <property type="project" value="InterPro"/>
</dbReference>
<keyword evidence="7 12" id="KW-0156">Chromatin regulator</keyword>
<dbReference type="GO" id="GO:0031491">
    <property type="term" value="F:nucleosome binding"/>
    <property type="evidence" value="ECO:0007669"/>
    <property type="project" value="TreeGrafter"/>
</dbReference>
<keyword evidence="6 12" id="KW-0677">Repeat</keyword>
<protein>
    <recommendedName>
        <fullName evidence="3 12">Protein HIRA</fullName>
    </recommendedName>
</protein>
<feature type="compositionally biased region" description="Low complexity" evidence="13">
    <location>
        <begin position="529"/>
        <end position="542"/>
    </location>
</feature>